<dbReference type="Gene3D" id="3.30.70.1380">
    <property type="entry name" value="Transcriptional regulatory protein pf0864 domain like"/>
    <property type="match status" value="1"/>
</dbReference>
<keyword evidence="5" id="KW-1185">Reference proteome</keyword>
<dbReference type="InterPro" id="IPR002822">
    <property type="entry name" value="Ni_insertion"/>
</dbReference>
<dbReference type="GO" id="GO:0016829">
    <property type="term" value="F:lyase activity"/>
    <property type="evidence" value="ECO:0007669"/>
    <property type="project" value="UniProtKB-UniRule"/>
</dbReference>
<accession>A0A845QJQ0</accession>
<comment type="caution">
    <text evidence="4">The sequence shown here is derived from an EMBL/GenBank/DDBJ whole genome shotgun (WGS) entry which is preliminary data.</text>
</comment>
<dbReference type="PANTHER" id="PTHR36566">
    <property type="entry name" value="NICKEL INSERTION PROTEIN-RELATED"/>
    <property type="match status" value="1"/>
</dbReference>
<dbReference type="RefSeq" id="WP_160200629.1">
    <property type="nucleotide sequence ID" value="NZ_QXWK01000001.1"/>
</dbReference>
<dbReference type="GO" id="GO:0016151">
    <property type="term" value="F:nickel cation binding"/>
    <property type="evidence" value="ECO:0007669"/>
    <property type="project" value="UniProtKB-UniRule"/>
</dbReference>
<dbReference type="Proteomes" id="UP000446866">
    <property type="component" value="Unassembled WGS sequence"/>
</dbReference>
<gene>
    <name evidence="3 4" type="primary">larC</name>
    <name evidence="4" type="ORF">D0435_01440</name>
</gene>
<dbReference type="AlphaFoldDB" id="A0A845QJQ0"/>
<evidence type="ECO:0000313" key="4">
    <source>
        <dbReference type="EMBL" id="NBH60338.1"/>
    </source>
</evidence>
<evidence type="ECO:0000256" key="3">
    <source>
        <dbReference type="HAMAP-Rule" id="MF_01074"/>
    </source>
</evidence>
<protein>
    <recommendedName>
        <fullName evidence="3">Pyridinium-3,5-bisthiocarboxylic acid mononucleotide nickel insertion protein</fullName>
        <shortName evidence="3">P2TMN nickel insertion protein</shortName>
        <ecNumber evidence="3">4.99.1.12</ecNumber>
    </recommendedName>
    <alternativeName>
        <fullName evidence="3">Nickel-pincer cofactor biosynthesis protein LarC</fullName>
    </alternativeName>
</protein>
<keyword evidence="2 3" id="KW-0456">Lyase</keyword>
<sequence>MKTLYIECNMGAAGDMLMAALLELIEDKEQVLKQLNSLLPEKVTVALEPSEKCGVTGSHIRVTVDGIEEGVCHHGHHDHEHVHAEHHHHHSGIAEIYKLIEAMEVAEKVKTDAKAVYKLIASAESKVHGKTMEEIHFHEVGTLDAVADVVGNCLLMEKIGAQRIVVSPIHVGSGSVKCAHGILPVPAPATALLLEGLPIYGGEIKGELCTPTGAALLKYFGTSFETMPAMTVEKIGYGMGTKDFEQRPNCVRVLLGDDGIAEAAANEVVELAANLDDMTGEELSFAMETLLKEGALDVYFEQIIMKKSRPAVKLVCMCRPEEKEKFAELILKHTTTIGVRAYGLERFTLKRRVETRQTPWGKVDVKVCSGYGVTREKPEFAQVAEIAEAQGLSIRDIKEKI</sequence>
<reference evidence="4 5" key="1">
    <citation type="submission" date="2018-08" db="EMBL/GenBank/DDBJ databases">
        <title>Murine metabolic-syndrome-specific gut microbial biobank.</title>
        <authorList>
            <person name="Liu C."/>
        </authorList>
    </citation>
    <scope>NUCLEOTIDE SEQUENCE [LARGE SCALE GENOMIC DNA]</scope>
    <source>
        <strain evidence="4 5">28</strain>
    </source>
</reference>
<dbReference type="EMBL" id="QXWK01000001">
    <property type="protein sequence ID" value="NBH60338.1"/>
    <property type="molecule type" value="Genomic_DNA"/>
</dbReference>
<comment type="catalytic activity">
    <reaction evidence="3">
        <text>Ni(II)-pyridinium-3,5-bisthiocarboxylate mononucleotide = pyridinium-3,5-bisthiocarboxylate mononucleotide + Ni(2+)</text>
        <dbReference type="Rhea" id="RHEA:54784"/>
        <dbReference type="ChEBI" id="CHEBI:49786"/>
        <dbReference type="ChEBI" id="CHEBI:137372"/>
        <dbReference type="ChEBI" id="CHEBI:137373"/>
        <dbReference type="EC" id="4.99.1.12"/>
    </reaction>
</comment>
<keyword evidence="1 3" id="KW-0533">Nickel</keyword>
<dbReference type="EC" id="4.99.1.12" evidence="3"/>
<evidence type="ECO:0000256" key="2">
    <source>
        <dbReference type="ARBA" id="ARBA00023239"/>
    </source>
</evidence>
<comment type="similarity">
    <text evidence="3">Belongs to the LarC family.</text>
</comment>
<name>A0A845QJQ0_9FIRM</name>
<dbReference type="Pfam" id="PF01969">
    <property type="entry name" value="Ni_insertion"/>
    <property type="match status" value="1"/>
</dbReference>
<dbReference type="PANTHER" id="PTHR36566:SF1">
    <property type="entry name" value="PYRIDINIUM-3,5-BISTHIOCARBOXYLIC ACID MONONUCLEOTIDE NICKEL INSERTION PROTEIN"/>
    <property type="match status" value="1"/>
</dbReference>
<evidence type="ECO:0000313" key="5">
    <source>
        <dbReference type="Proteomes" id="UP000446866"/>
    </source>
</evidence>
<comment type="function">
    <text evidence="3">Involved in the biosynthesis of a nickel-pincer cofactor ((SCS)Ni(II) pincer complex). Binds Ni(2+), and functions in nickel delivery to pyridinium-3,5-bisthiocarboxylic acid mononucleotide (P2TMN), to form the mature cofactor. Is thus probably required for the activation of nickel-pincer cofactor-dependent enzymes.</text>
</comment>
<dbReference type="GO" id="GO:0051604">
    <property type="term" value="P:protein maturation"/>
    <property type="evidence" value="ECO:0007669"/>
    <property type="project" value="UniProtKB-UniRule"/>
</dbReference>
<organism evidence="4 5">
    <name type="scientific">Anaerotruncus colihominis</name>
    <dbReference type="NCBI Taxonomy" id="169435"/>
    <lineage>
        <taxon>Bacteria</taxon>
        <taxon>Bacillati</taxon>
        <taxon>Bacillota</taxon>
        <taxon>Clostridia</taxon>
        <taxon>Eubacteriales</taxon>
        <taxon>Oscillospiraceae</taxon>
        <taxon>Anaerotruncus</taxon>
    </lineage>
</organism>
<dbReference type="HAMAP" id="MF_01074">
    <property type="entry name" value="LarC"/>
    <property type="match status" value="1"/>
</dbReference>
<evidence type="ECO:0000256" key="1">
    <source>
        <dbReference type="ARBA" id="ARBA00022596"/>
    </source>
</evidence>
<dbReference type="NCBIfam" id="TIGR00299">
    <property type="entry name" value="nickel pincer cofactor biosynthesis protein LarC"/>
    <property type="match status" value="1"/>
</dbReference>
<proteinExistence type="inferred from homology"/>